<sequence length="93" mass="10549">MRLHHRARHETSPPALGCEPPPCTRCRAHPPVDSSGEENPATRLPREPRTRTIFTNRHISSPFGSPSHWIGDPRWRRFPTKPRAVSVRGASEI</sequence>
<dbReference type="Gramene" id="Bo7g005870.1">
    <property type="protein sequence ID" value="Bo7g005870.1"/>
    <property type="gene ID" value="Bo7g005870"/>
</dbReference>
<reference evidence="2" key="2">
    <citation type="submission" date="2015-03" db="UniProtKB">
        <authorList>
            <consortium name="EnsemblPlants"/>
        </authorList>
    </citation>
    <scope>IDENTIFICATION</scope>
</reference>
<organism evidence="2 3">
    <name type="scientific">Brassica oleracea var. oleracea</name>
    <dbReference type="NCBI Taxonomy" id="109376"/>
    <lineage>
        <taxon>Eukaryota</taxon>
        <taxon>Viridiplantae</taxon>
        <taxon>Streptophyta</taxon>
        <taxon>Embryophyta</taxon>
        <taxon>Tracheophyta</taxon>
        <taxon>Spermatophyta</taxon>
        <taxon>Magnoliopsida</taxon>
        <taxon>eudicotyledons</taxon>
        <taxon>Gunneridae</taxon>
        <taxon>Pentapetalae</taxon>
        <taxon>rosids</taxon>
        <taxon>malvids</taxon>
        <taxon>Brassicales</taxon>
        <taxon>Brassicaceae</taxon>
        <taxon>Brassiceae</taxon>
        <taxon>Brassica</taxon>
    </lineage>
</organism>
<accession>A0A0D3D2N1</accession>
<evidence type="ECO:0000256" key="1">
    <source>
        <dbReference type="SAM" id="MobiDB-lite"/>
    </source>
</evidence>
<feature type="compositionally biased region" description="Polar residues" evidence="1">
    <location>
        <begin position="52"/>
        <end position="64"/>
    </location>
</feature>
<keyword evidence="3" id="KW-1185">Reference proteome</keyword>
<reference evidence="2 3" key="1">
    <citation type="journal article" date="2014" name="Genome Biol.">
        <title>Transcriptome and methylome profiling reveals relics of genome dominance in the mesopolyploid Brassica oleracea.</title>
        <authorList>
            <person name="Parkin I.A."/>
            <person name="Koh C."/>
            <person name="Tang H."/>
            <person name="Robinson S.J."/>
            <person name="Kagale S."/>
            <person name="Clarke W.E."/>
            <person name="Town C.D."/>
            <person name="Nixon J."/>
            <person name="Krishnakumar V."/>
            <person name="Bidwell S.L."/>
            <person name="Denoeud F."/>
            <person name="Belcram H."/>
            <person name="Links M.G."/>
            <person name="Just J."/>
            <person name="Clarke C."/>
            <person name="Bender T."/>
            <person name="Huebert T."/>
            <person name="Mason A.S."/>
            <person name="Pires J.C."/>
            <person name="Barker G."/>
            <person name="Moore J."/>
            <person name="Walley P.G."/>
            <person name="Manoli S."/>
            <person name="Batley J."/>
            <person name="Edwards D."/>
            <person name="Nelson M.N."/>
            <person name="Wang X."/>
            <person name="Paterson A.H."/>
            <person name="King G."/>
            <person name="Bancroft I."/>
            <person name="Chalhoub B."/>
            <person name="Sharpe A.G."/>
        </authorList>
    </citation>
    <scope>NUCLEOTIDE SEQUENCE</scope>
    <source>
        <strain evidence="2 3">cv. TO1000</strain>
    </source>
</reference>
<evidence type="ECO:0000313" key="2">
    <source>
        <dbReference type="EnsemblPlants" id="Bo7g005870.1"/>
    </source>
</evidence>
<dbReference type="AlphaFoldDB" id="A0A0D3D2N1"/>
<protein>
    <submittedName>
        <fullName evidence="2">Uncharacterized protein</fullName>
    </submittedName>
</protein>
<feature type="region of interest" description="Disordered" evidence="1">
    <location>
        <begin position="1"/>
        <end position="74"/>
    </location>
</feature>
<proteinExistence type="predicted"/>
<dbReference type="Proteomes" id="UP000032141">
    <property type="component" value="Chromosome C7"/>
</dbReference>
<dbReference type="EnsemblPlants" id="Bo7g005870.1">
    <property type="protein sequence ID" value="Bo7g005870.1"/>
    <property type="gene ID" value="Bo7g005870"/>
</dbReference>
<evidence type="ECO:0000313" key="3">
    <source>
        <dbReference type="Proteomes" id="UP000032141"/>
    </source>
</evidence>
<name>A0A0D3D2N1_BRAOL</name>
<dbReference type="HOGENOM" id="CLU_2402727_0_0_1"/>